<keyword evidence="3" id="KW-1185">Reference proteome</keyword>
<dbReference type="GeneID" id="22896640"/>
<feature type="compositionally biased region" description="Basic and acidic residues" evidence="1">
    <location>
        <begin position="13"/>
        <end position="24"/>
    </location>
</feature>
<feature type="compositionally biased region" description="Polar residues" evidence="1">
    <location>
        <begin position="48"/>
        <end position="57"/>
    </location>
</feature>
<dbReference type="InParanoid" id="G1XME3"/>
<feature type="compositionally biased region" description="Basic and acidic residues" evidence="1">
    <location>
        <begin position="150"/>
        <end position="168"/>
    </location>
</feature>
<dbReference type="OrthoDB" id="5420556at2759"/>
<evidence type="ECO:0000313" key="2">
    <source>
        <dbReference type="EMBL" id="EGX45683.1"/>
    </source>
</evidence>
<feature type="region of interest" description="Disordered" evidence="1">
    <location>
        <begin position="145"/>
        <end position="168"/>
    </location>
</feature>
<feature type="compositionally biased region" description="Low complexity" evidence="1">
    <location>
        <begin position="58"/>
        <end position="76"/>
    </location>
</feature>
<reference evidence="2 3" key="1">
    <citation type="journal article" date="2011" name="PLoS Pathog.">
        <title>Genomic and proteomic analyses of the fungus Arthrobotrys oligospora provide insights into nematode-trap formation.</title>
        <authorList>
            <person name="Yang J."/>
            <person name="Wang L."/>
            <person name="Ji X."/>
            <person name="Feng Y."/>
            <person name="Li X."/>
            <person name="Zou C."/>
            <person name="Xu J."/>
            <person name="Ren Y."/>
            <person name="Mi Q."/>
            <person name="Wu J."/>
            <person name="Liu S."/>
            <person name="Liu Y."/>
            <person name="Huang X."/>
            <person name="Wang H."/>
            <person name="Niu X."/>
            <person name="Li J."/>
            <person name="Liang L."/>
            <person name="Luo Y."/>
            <person name="Ji K."/>
            <person name="Zhou W."/>
            <person name="Yu Z."/>
            <person name="Li G."/>
            <person name="Liu Y."/>
            <person name="Li L."/>
            <person name="Qiao M."/>
            <person name="Feng L."/>
            <person name="Zhang K.-Q."/>
        </authorList>
    </citation>
    <scope>NUCLEOTIDE SEQUENCE [LARGE SCALE GENOMIC DNA]</scope>
    <source>
        <strain evidence="3">ATCC 24927 / CBS 115.81 / DSM 1491</strain>
    </source>
</reference>
<dbReference type="Proteomes" id="UP000008784">
    <property type="component" value="Unassembled WGS sequence"/>
</dbReference>
<comment type="caution">
    <text evidence="2">The sequence shown here is derived from an EMBL/GenBank/DDBJ whole genome shotgun (WGS) entry which is preliminary data.</text>
</comment>
<name>G1XME3_ARTOA</name>
<dbReference type="HOGENOM" id="CLU_1586074_0_0_1"/>
<dbReference type="RefSeq" id="XP_011125655.1">
    <property type="nucleotide sequence ID" value="XM_011127353.1"/>
</dbReference>
<protein>
    <submittedName>
        <fullName evidence="2">Uncharacterized protein</fullName>
    </submittedName>
</protein>
<accession>G1XME3</accession>
<feature type="compositionally biased region" description="Basic and acidic residues" evidence="1">
    <location>
        <begin position="83"/>
        <end position="93"/>
    </location>
</feature>
<organism evidence="2 3">
    <name type="scientific">Arthrobotrys oligospora (strain ATCC 24927 / CBS 115.81 / DSM 1491)</name>
    <name type="common">Nematode-trapping fungus</name>
    <name type="synonym">Didymozoophaga oligospora</name>
    <dbReference type="NCBI Taxonomy" id="756982"/>
    <lineage>
        <taxon>Eukaryota</taxon>
        <taxon>Fungi</taxon>
        <taxon>Dikarya</taxon>
        <taxon>Ascomycota</taxon>
        <taxon>Pezizomycotina</taxon>
        <taxon>Orbiliomycetes</taxon>
        <taxon>Orbiliales</taxon>
        <taxon>Orbiliaceae</taxon>
        <taxon>Orbilia</taxon>
        <taxon>Orbilia oligospora</taxon>
    </lineage>
</organism>
<feature type="region of interest" description="Disordered" evidence="1">
    <location>
        <begin position="1"/>
        <end position="106"/>
    </location>
</feature>
<proteinExistence type="predicted"/>
<evidence type="ECO:0000313" key="3">
    <source>
        <dbReference type="Proteomes" id="UP000008784"/>
    </source>
</evidence>
<sequence>MHHMQETPILDTSAEHDHPIDSTHDPTQGRSPTEENRRTSAGEILLSETDTAWPNTIPSAGSEGAESETASSPTSSLLGSRAEAIRRNRRDSSDGSIGAHNGSSVGTINLFNVISKSQAGGIAGNPAISGMRGKVDAGSWRNINLKRDKKKQDENGCEGGKGEGRGME</sequence>
<dbReference type="EMBL" id="ADOT01000248">
    <property type="protein sequence ID" value="EGX45683.1"/>
    <property type="molecule type" value="Genomic_DNA"/>
</dbReference>
<gene>
    <name evidence="2" type="ORF">AOL_s00159g3</name>
</gene>
<dbReference type="AlphaFoldDB" id="G1XME3"/>
<evidence type="ECO:0000256" key="1">
    <source>
        <dbReference type="SAM" id="MobiDB-lite"/>
    </source>
</evidence>